<dbReference type="SUPFAM" id="SSF69593">
    <property type="entry name" value="Glycerol-3-phosphate (1)-acyltransferase"/>
    <property type="match status" value="1"/>
</dbReference>
<dbReference type="RefSeq" id="WP_084200033.1">
    <property type="nucleotide sequence ID" value="NZ_BMYL01000005.1"/>
</dbReference>
<protein>
    <submittedName>
        <fullName evidence="2">Acyltransferase</fullName>
    </submittedName>
</protein>
<evidence type="ECO:0000313" key="3">
    <source>
        <dbReference type="Proteomes" id="UP000235162"/>
    </source>
</evidence>
<dbReference type="PANTHER" id="PTHR22753:SF14">
    <property type="entry name" value="MONOACYLGLYCEROL_DIACYLGLYCEROL O-ACYLTRANSFERASE"/>
    <property type="match status" value="1"/>
</dbReference>
<gene>
    <name evidence="2" type="ORF">C0029_05115</name>
</gene>
<keyword evidence="2" id="KW-0012">Acyltransferase</keyword>
<dbReference type="GO" id="GO:0016020">
    <property type="term" value="C:membrane"/>
    <property type="evidence" value="ECO:0007669"/>
    <property type="project" value="TreeGrafter"/>
</dbReference>
<dbReference type="CDD" id="cd07987">
    <property type="entry name" value="LPLAT_MGAT-like"/>
    <property type="match status" value="1"/>
</dbReference>
<accession>A0AAP8SPW7</accession>
<dbReference type="Pfam" id="PF01553">
    <property type="entry name" value="Acyltransferase"/>
    <property type="match status" value="1"/>
</dbReference>
<comment type="caution">
    <text evidence="2">The sequence shown here is derived from an EMBL/GenBank/DDBJ whole genome shotgun (WGS) entry which is preliminary data.</text>
</comment>
<dbReference type="AlphaFoldDB" id="A0AAP8SPW7"/>
<dbReference type="Proteomes" id="UP000235162">
    <property type="component" value="Unassembled WGS sequence"/>
</dbReference>
<feature type="domain" description="Phospholipid/glycerol acyltransferase" evidence="1">
    <location>
        <begin position="50"/>
        <end position="174"/>
    </location>
</feature>
<sequence>MPIFDKDNQPLGTEQALAHHIESALAARPPRGAALETSYKVVKTLFDPVVLGEHNLPDKPCLFVGNHSLFALDGWVLGPIFLKELNRFVRGLGDKFLFTVPAIGDTLLRFGPVMGHPDVCAALMDAGEDLMVFPGGAHEAVKPTRQMYELQWKERYGFVKLAAKQGYTIMPFGVVGPDEFYAHLMEGEDIPHSSLGKLLRRAGLLDDNTRADMLPPIPRGALGTLFPRPQRCYIGFGNPVDLSEFKGRTPGKRQLQNIRQQVADEIDTQLGELLIARARNQGNEGLWRRFLTL</sequence>
<dbReference type="GO" id="GO:0016746">
    <property type="term" value="F:acyltransferase activity"/>
    <property type="evidence" value="ECO:0007669"/>
    <property type="project" value="UniProtKB-KW"/>
</dbReference>
<proteinExistence type="predicted"/>
<reference evidence="2 3" key="1">
    <citation type="submission" date="2018-01" db="EMBL/GenBank/DDBJ databases">
        <title>The draft genome sequence of Halioglobus japonicus S1-36.</title>
        <authorList>
            <person name="Du Z.-J."/>
            <person name="Shi M.-J."/>
        </authorList>
    </citation>
    <scope>NUCLEOTIDE SEQUENCE [LARGE SCALE GENOMIC DNA]</scope>
    <source>
        <strain evidence="2 3">S1-36</strain>
    </source>
</reference>
<evidence type="ECO:0000259" key="1">
    <source>
        <dbReference type="Pfam" id="PF01553"/>
    </source>
</evidence>
<evidence type="ECO:0000313" key="2">
    <source>
        <dbReference type="EMBL" id="PLW87944.1"/>
    </source>
</evidence>
<dbReference type="KEGG" id="hja:BST95_13080"/>
<dbReference type="EMBL" id="PKUR01000001">
    <property type="protein sequence ID" value="PLW87944.1"/>
    <property type="molecule type" value="Genomic_DNA"/>
</dbReference>
<keyword evidence="3" id="KW-1185">Reference proteome</keyword>
<dbReference type="PANTHER" id="PTHR22753">
    <property type="entry name" value="TRANSMEMBRANE PROTEIN 68"/>
    <property type="match status" value="1"/>
</dbReference>
<keyword evidence="2" id="KW-0808">Transferase</keyword>
<dbReference type="InterPro" id="IPR002123">
    <property type="entry name" value="Plipid/glycerol_acylTrfase"/>
</dbReference>
<organism evidence="2 3">
    <name type="scientific">Halioglobus japonicus</name>
    <dbReference type="NCBI Taxonomy" id="930805"/>
    <lineage>
        <taxon>Bacteria</taxon>
        <taxon>Pseudomonadati</taxon>
        <taxon>Pseudomonadota</taxon>
        <taxon>Gammaproteobacteria</taxon>
        <taxon>Cellvibrionales</taxon>
        <taxon>Halieaceae</taxon>
        <taxon>Halioglobus</taxon>
    </lineage>
</organism>
<name>A0AAP8SPW7_9GAMM</name>